<evidence type="ECO:0000256" key="3">
    <source>
        <dbReference type="ARBA" id="ARBA00022475"/>
    </source>
</evidence>
<dbReference type="Pfam" id="PF02534">
    <property type="entry name" value="T4SS-DNA_transf"/>
    <property type="match status" value="1"/>
</dbReference>
<dbReference type="Proteomes" id="UP000549343">
    <property type="component" value="Unassembled WGS sequence"/>
</dbReference>
<dbReference type="EMBL" id="BAAAHD010000001">
    <property type="protein sequence ID" value="GAA0542920.1"/>
    <property type="molecule type" value="Genomic_DNA"/>
</dbReference>
<reference evidence="9 10" key="2">
    <citation type="submission" date="2020-08" db="EMBL/GenBank/DDBJ databases">
        <title>Sequencing the genomes of 1000 actinobacteria strains.</title>
        <authorList>
            <person name="Klenk H.-P."/>
        </authorList>
    </citation>
    <scope>NUCLEOTIDE SEQUENCE [LARGE SCALE GENOMIC DNA]</scope>
    <source>
        <strain evidence="9 10">DSM 44772</strain>
    </source>
</reference>
<comment type="caution">
    <text evidence="9">The sequence shown here is derived from an EMBL/GenBank/DDBJ whole genome shotgun (WGS) entry which is preliminary data.</text>
</comment>
<dbReference type="InterPro" id="IPR003688">
    <property type="entry name" value="TraG/VirD4"/>
</dbReference>
<accession>A0A7W7MVF5</accession>
<feature type="compositionally biased region" description="Gly residues" evidence="7">
    <location>
        <begin position="16"/>
        <end position="29"/>
    </location>
</feature>
<reference evidence="8 11" key="1">
    <citation type="journal article" date="2019" name="Int. J. Syst. Evol. Microbiol.">
        <title>The Global Catalogue of Microorganisms (GCM) 10K type strain sequencing project: providing services to taxonomists for standard genome sequencing and annotation.</title>
        <authorList>
            <consortium name="The Broad Institute Genomics Platform"/>
            <consortium name="The Broad Institute Genome Sequencing Center for Infectious Disease"/>
            <person name="Wu L."/>
            <person name="Ma J."/>
        </authorList>
    </citation>
    <scope>NUCLEOTIDE SEQUENCE [LARGE SCALE GENOMIC DNA]</scope>
    <source>
        <strain evidence="8 11">JCM 10667</strain>
    </source>
</reference>
<evidence type="ECO:0000313" key="9">
    <source>
        <dbReference type="EMBL" id="MBB4771724.1"/>
    </source>
</evidence>
<dbReference type="EMBL" id="JACHMV010000001">
    <property type="protein sequence ID" value="MBB4771724.1"/>
    <property type="molecule type" value="Genomic_DNA"/>
</dbReference>
<dbReference type="Gene3D" id="3.40.50.300">
    <property type="entry name" value="P-loop containing nucleotide triphosphate hydrolases"/>
    <property type="match status" value="1"/>
</dbReference>
<dbReference type="Proteomes" id="UP001501427">
    <property type="component" value="Unassembled WGS sequence"/>
</dbReference>
<evidence type="ECO:0000313" key="11">
    <source>
        <dbReference type="Proteomes" id="UP001501427"/>
    </source>
</evidence>
<dbReference type="GO" id="GO:0005886">
    <property type="term" value="C:plasma membrane"/>
    <property type="evidence" value="ECO:0007669"/>
    <property type="project" value="UniProtKB-SubCell"/>
</dbReference>
<dbReference type="InterPro" id="IPR051539">
    <property type="entry name" value="T4SS-coupling_protein"/>
</dbReference>
<evidence type="ECO:0000256" key="5">
    <source>
        <dbReference type="ARBA" id="ARBA00022989"/>
    </source>
</evidence>
<dbReference type="InterPro" id="IPR027417">
    <property type="entry name" value="P-loop_NTPase"/>
</dbReference>
<dbReference type="AlphaFoldDB" id="A0A7W7MVF5"/>
<organism evidence="9 10">
    <name type="scientific">Actinomadura livida</name>
    <dbReference type="NCBI Taxonomy" id="79909"/>
    <lineage>
        <taxon>Bacteria</taxon>
        <taxon>Bacillati</taxon>
        <taxon>Actinomycetota</taxon>
        <taxon>Actinomycetes</taxon>
        <taxon>Streptosporangiales</taxon>
        <taxon>Thermomonosporaceae</taxon>
        <taxon>Actinomadura</taxon>
    </lineage>
</organism>
<keyword evidence="3" id="KW-1003">Cell membrane</keyword>
<keyword evidence="5" id="KW-1133">Transmembrane helix</keyword>
<feature type="region of interest" description="Disordered" evidence="7">
    <location>
        <begin position="1"/>
        <end position="42"/>
    </location>
</feature>
<keyword evidence="6" id="KW-0472">Membrane</keyword>
<evidence type="ECO:0000256" key="6">
    <source>
        <dbReference type="ARBA" id="ARBA00023136"/>
    </source>
</evidence>
<keyword evidence="11" id="KW-1185">Reference proteome</keyword>
<dbReference type="SUPFAM" id="SSF52540">
    <property type="entry name" value="P-loop containing nucleoside triphosphate hydrolases"/>
    <property type="match status" value="1"/>
</dbReference>
<evidence type="ECO:0000256" key="4">
    <source>
        <dbReference type="ARBA" id="ARBA00022692"/>
    </source>
</evidence>
<protein>
    <submittedName>
        <fullName evidence="9">Type IV secretion system protein VirD4</fullName>
    </submittedName>
</protein>
<evidence type="ECO:0000313" key="8">
    <source>
        <dbReference type="EMBL" id="GAA0542920.1"/>
    </source>
</evidence>
<name>A0A7W7MVF5_9ACTN</name>
<reference evidence="8" key="3">
    <citation type="submission" date="2023-12" db="EMBL/GenBank/DDBJ databases">
        <authorList>
            <person name="Sun Q."/>
            <person name="Inoue M."/>
        </authorList>
    </citation>
    <scope>NUCLEOTIDE SEQUENCE</scope>
    <source>
        <strain evidence="8">JCM 10667</strain>
    </source>
</reference>
<gene>
    <name evidence="9" type="ORF">F4557_000142</name>
    <name evidence="8" type="ORF">GCM10009546_01220</name>
</gene>
<evidence type="ECO:0000256" key="2">
    <source>
        <dbReference type="ARBA" id="ARBA00008806"/>
    </source>
</evidence>
<evidence type="ECO:0000256" key="7">
    <source>
        <dbReference type="SAM" id="MobiDB-lite"/>
    </source>
</evidence>
<comment type="similarity">
    <text evidence="2">Belongs to the VirD4/TraG family.</text>
</comment>
<dbReference type="RefSeq" id="WP_184878444.1">
    <property type="nucleotide sequence ID" value="NZ_BAAAHD010000001.1"/>
</dbReference>
<proteinExistence type="inferred from homology"/>
<evidence type="ECO:0000313" key="10">
    <source>
        <dbReference type="Proteomes" id="UP000549343"/>
    </source>
</evidence>
<comment type="subcellular location">
    <subcellularLocation>
        <location evidence="1">Cell membrane</location>
        <topology evidence="1">Multi-pass membrane protein</topology>
    </subcellularLocation>
</comment>
<dbReference type="PANTHER" id="PTHR37937:SF1">
    <property type="entry name" value="CONJUGATIVE TRANSFER: DNA TRANSPORT"/>
    <property type="match status" value="1"/>
</dbReference>
<dbReference type="PANTHER" id="PTHR37937">
    <property type="entry name" value="CONJUGATIVE TRANSFER: DNA TRANSPORT"/>
    <property type="match status" value="1"/>
</dbReference>
<evidence type="ECO:0000256" key="1">
    <source>
        <dbReference type="ARBA" id="ARBA00004651"/>
    </source>
</evidence>
<keyword evidence="4" id="KW-0812">Transmembrane</keyword>
<sequence length="405" mass="42788">MDGISGTDPHPLLLGESGGAESGGLGEGRASGPAASGGTVTFDQPSHLLTIAPNSSGRAESCLVPNLLAYEGQIVVVDLNGAAYSATADARRNMGQTVVRLDPFEVIGPDSDALNPLELLEGLESPALETACQDIAGLVAPRNAFSEATDHEAFGLLCGVIGYLSATADTHSFDQLYSTMHNDDVIYNLAVVLDTIGKQIPKMAYSEIANFLQKSDSIRPQVLQNAIAHLKMLGVPQVQSTVSRSTVHLAELRAGAPVTIYLVIPPERLATHGALLRIWAGVLLHNVLRTSPPPLRPPLFLLDHCAALGGLPLLESVLGSGSYAGFRVWTFWHDLHQLRTTYPGAWPAIVSGSGAVQVFGTKDSAAASEAETFLGLPMNEVWALGPREQIVHLDGVPHRIGRLAS</sequence>